<name>A0A8X6PGD2_NEPPI</name>
<dbReference type="Proteomes" id="UP000887013">
    <property type="component" value="Unassembled WGS sequence"/>
</dbReference>
<keyword evidence="2" id="KW-1185">Reference proteome</keyword>
<organism evidence="1 2">
    <name type="scientific">Nephila pilipes</name>
    <name type="common">Giant wood spider</name>
    <name type="synonym">Nephila maculata</name>
    <dbReference type="NCBI Taxonomy" id="299642"/>
    <lineage>
        <taxon>Eukaryota</taxon>
        <taxon>Metazoa</taxon>
        <taxon>Ecdysozoa</taxon>
        <taxon>Arthropoda</taxon>
        <taxon>Chelicerata</taxon>
        <taxon>Arachnida</taxon>
        <taxon>Araneae</taxon>
        <taxon>Araneomorphae</taxon>
        <taxon>Entelegynae</taxon>
        <taxon>Araneoidea</taxon>
        <taxon>Nephilidae</taxon>
        <taxon>Nephila</taxon>
    </lineage>
</organism>
<dbReference type="AlphaFoldDB" id="A0A8X6PGD2"/>
<evidence type="ECO:0000313" key="2">
    <source>
        <dbReference type="Proteomes" id="UP000887013"/>
    </source>
</evidence>
<proteinExistence type="predicted"/>
<dbReference type="OrthoDB" id="10434896at2759"/>
<dbReference type="EMBL" id="BMAW01019364">
    <property type="protein sequence ID" value="GFT63018.1"/>
    <property type="molecule type" value="Genomic_DNA"/>
</dbReference>
<gene>
    <name evidence="1" type="ORF">NPIL_685091</name>
</gene>
<accession>A0A8X6PGD2</accession>
<reference evidence="1" key="1">
    <citation type="submission" date="2020-08" db="EMBL/GenBank/DDBJ databases">
        <title>Multicomponent nature underlies the extraordinary mechanical properties of spider dragline silk.</title>
        <authorList>
            <person name="Kono N."/>
            <person name="Nakamura H."/>
            <person name="Mori M."/>
            <person name="Yoshida Y."/>
            <person name="Ohtoshi R."/>
            <person name="Malay A.D."/>
            <person name="Moran D.A.P."/>
            <person name="Tomita M."/>
            <person name="Numata K."/>
            <person name="Arakawa K."/>
        </authorList>
    </citation>
    <scope>NUCLEOTIDE SEQUENCE</scope>
</reference>
<sequence>MSYTIPQGRGLENYPSSPPVSRVQITLKTISATSGLSNPPPLQARSLPFHPQTKMVSCCNQSFEGERSSTHHLPCSLVYVAS</sequence>
<comment type="caution">
    <text evidence="1">The sequence shown here is derived from an EMBL/GenBank/DDBJ whole genome shotgun (WGS) entry which is preliminary data.</text>
</comment>
<protein>
    <submittedName>
        <fullName evidence="1">Uncharacterized protein</fullName>
    </submittedName>
</protein>
<evidence type="ECO:0000313" key="1">
    <source>
        <dbReference type="EMBL" id="GFT63018.1"/>
    </source>
</evidence>